<feature type="transmembrane region" description="Helical" evidence="3">
    <location>
        <begin position="533"/>
        <end position="555"/>
    </location>
</feature>
<feature type="active site" evidence="1">
    <location>
        <position position="363"/>
    </location>
</feature>
<feature type="region of interest" description="Disordered" evidence="2">
    <location>
        <begin position="495"/>
        <end position="521"/>
    </location>
</feature>
<proteinExistence type="predicted"/>
<keyword evidence="1" id="KW-0479">Metal-binding</keyword>
<feature type="binding site" evidence="1">
    <location>
        <position position="366"/>
    </location>
    <ligand>
        <name>Zn(2+)</name>
        <dbReference type="ChEBI" id="CHEBI:29105"/>
        <note>catalytic</note>
    </ligand>
</feature>
<gene>
    <name evidence="7" type="ORF">N7460_011822</name>
</gene>
<feature type="binding site" evidence="1">
    <location>
        <position position="372"/>
    </location>
    <ligand>
        <name>Zn(2+)</name>
        <dbReference type="ChEBI" id="CHEBI:29105"/>
        <note>catalytic</note>
    </ligand>
</feature>
<keyword evidence="8" id="KW-1185">Reference proteome</keyword>
<evidence type="ECO:0000256" key="4">
    <source>
        <dbReference type="SAM" id="SignalP"/>
    </source>
</evidence>
<dbReference type="GO" id="GO:0004222">
    <property type="term" value="F:metalloendopeptidase activity"/>
    <property type="evidence" value="ECO:0007669"/>
    <property type="project" value="InterPro"/>
</dbReference>
<feature type="domain" description="Disintegrin" evidence="5">
    <location>
        <begin position="447"/>
        <end position="489"/>
    </location>
</feature>
<dbReference type="InterPro" id="IPR036436">
    <property type="entry name" value="Disintegrin_dom_sf"/>
</dbReference>
<reference evidence="7" key="2">
    <citation type="submission" date="2023-01" db="EMBL/GenBank/DDBJ databases">
        <authorList>
            <person name="Petersen C."/>
        </authorList>
    </citation>
    <scope>NUCLEOTIDE SEQUENCE</scope>
    <source>
        <strain evidence="7">IBT 15450</strain>
    </source>
</reference>
<dbReference type="InterPro" id="IPR001762">
    <property type="entry name" value="Disintegrin_dom"/>
</dbReference>
<dbReference type="PROSITE" id="PS50214">
    <property type="entry name" value="DISINTEGRIN_2"/>
    <property type="match status" value="1"/>
</dbReference>
<dbReference type="Proteomes" id="UP001219568">
    <property type="component" value="Unassembled WGS sequence"/>
</dbReference>
<evidence type="ECO:0000256" key="2">
    <source>
        <dbReference type="SAM" id="MobiDB-lite"/>
    </source>
</evidence>
<protein>
    <submittedName>
        <fullName evidence="7">Uncharacterized protein</fullName>
    </submittedName>
</protein>
<dbReference type="InterPro" id="IPR024079">
    <property type="entry name" value="MetalloPept_cat_dom_sf"/>
</dbReference>
<dbReference type="PROSITE" id="PS50215">
    <property type="entry name" value="ADAM_MEPRO"/>
    <property type="match status" value="1"/>
</dbReference>
<dbReference type="PANTHER" id="PTHR11905">
    <property type="entry name" value="ADAM A DISINTEGRIN AND METALLOPROTEASE DOMAIN"/>
    <property type="match status" value="1"/>
</dbReference>
<comment type="caution">
    <text evidence="1">Lacks conserved residue(s) required for the propagation of feature annotation.</text>
</comment>
<dbReference type="EMBL" id="JAQJZL010000015">
    <property type="protein sequence ID" value="KAJ6027005.1"/>
    <property type="molecule type" value="Genomic_DNA"/>
</dbReference>
<keyword evidence="3" id="KW-0472">Membrane</keyword>
<feature type="domain" description="Peptidase M12B" evidence="6">
    <location>
        <begin position="214"/>
        <end position="421"/>
    </location>
</feature>
<keyword evidence="3" id="KW-0812">Transmembrane</keyword>
<feature type="chain" id="PRO_5042204667" evidence="4">
    <location>
        <begin position="23"/>
        <end position="580"/>
    </location>
</feature>
<dbReference type="SUPFAM" id="SSF55486">
    <property type="entry name" value="Metalloproteases ('zincins'), catalytic domain"/>
    <property type="match status" value="1"/>
</dbReference>
<dbReference type="Gene3D" id="3.40.390.10">
    <property type="entry name" value="Collagenase (Catalytic Domain)"/>
    <property type="match status" value="1"/>
</dbReference>
<evidence type="ECO:0000259" key="5">
    <source>
        <dbReference type="PROSITE" id="PS50214"/>
    </source>
</evidence>
<feature type="binding site" evidence="1">
    <location>
        <position position="362"/>
    </location>
    <ligand>
        <name>Zn(2+)</name>
        <dbReference type="ChEBI" id="CHEBI:29105"/>
        <note>catalytic</note>
    </ligand>
</feature>
<dbReference type="Gene3D" id="4.10.70.10">
    <property type="entry name" value="Disintegrin domain"/>
    <property type="match status" value="1"/>
</dbReference>
<dbReference type="AlphaFoldDB" id="A0AAD6I159"/>
<dbReference type="GO" id="GO:0006508">
    <property type="term" value="P:proteolysis"/>
    <property type="evidence" value="ECO:0007669"/>
    <property type="project" value="InterPro"/>
</dbReference>
<feature type="compositionally biased region" description="Low complexity" evidence="2">
    <location>
        <begin position="495"/>
        <end position="506"/>
    </location>
</feature>
<sequence length="580" mass="61539">MKKPTLSCTILVLLAFIVLTSALGFDPVSFRLIDPILSPLNATKKFSITAWIETYNQTIDFVLENNDDLVSQDVQIRYPDVHGHANDAGALPNTQVRFTKGSVWMQDTLRGSRENVGWARLAVIEDGESLLFDGAFTMMGSHYAIELNTREDGSTEIIAHEHESAFSTGNGSSLPSLCATAPETHLDKRQVWNAWGDDDLTSNIGSTSGCPDTREIAYIGIMTDCTYTASFNSSDSAHRYILNMINTASVVFENSFNISLAVQNLTISDAECPSSVSDTTAWNVPCSQGDLNTRLQTFSTWRSSVNDENAYWTLLTGCSVSAGEIGVSWIGALCNTGSGSSYGGASANVVARTQNEWQVFAHESAHTFGAVHDCTSSTCGSDSTQCCPLSSSACDAGGQYLMNPVSASGMTRFSPCTIGNVCSRLGSGRVDGRCLVDSRTGNTTGNNGQCGNGVVEAGEACDCGNGACDEQETQCCDSVTCQWRGGDGCDQTDDGNTGNTGNTGNNGNTGQGTWGNGRPSGDVSSWVQNHLSLVIGLAAGIGGASLLLIFGCLICSCRRGRREQVVNVKPTAIPPPPRYQ</sequence>
<dbReference type="GO" id="GO:0046872">
    <property type="term" value="F:metal ion binding"/>
    <property type="evidence" value="ECO:0007669"/>
    <property type="project" value="UniProtKB-KW"/>
</dbReference>
<dbReference type="PANTHER" id="PTHR11905:SF222">
    <property type="entry name" value="ADAM FAMILY OF METALLOPROTEASE ADM-A (AFU_ORTHOLOGUE AFUA_6G14420)"/>
    <property type="match status" value="1"/>
</dbReference>
<evidence type="ECO:0000256" key="3">
    <source>
        <dbReference type="SAM" id="Phobius"/>
    </source>
</evidence>
<keyword evidence="4" id="KW-0732">Signal</keyword>
<feature type="signal peptide" evidence="4">
    <location>
        <begin position="1"/>
        <end position="22"/>
    </location>
</feature>
<evidence type="ECO:0000313" key="7">
    <source>
        <dbReference type="EMBL" id="KAJ6027005.1"/>
    </source>
</evidence>
<reference evidence="7" key="1">
    <citation type="journal article" date="2023" name="IMA Fungus">
        <title>Comparative genomic study of the Penicillium genus elucidates a diverse pangenome and 15 lateral gene transfer events.</title>
        <authorList>
            <person name="Petersen C."/>
            <person name="Sorensen T."/>
            <person name="Nielsen M.R."/>
            <person name="Sondergaard T.E."/>
            <person name="Sorensen J.L."/>
            <person name="Fitzpatrick D.A."/>
            <person name="Frisvad J.C."/>
            <person name="Nielsen K.L."/>
        </authorList>
    </citation>
    <scope>NUCLEOTIDE SEQUENCE</scope>
    <source>
        <strain evidence="7">IBT 15450</strain>
    </source>
</reference>
<keyword evidence="1" id="KW-0862">Zinc</keyword>
<dbReference type="InterPro" id="IPR001590">
    <property type="entry name" value="Peptidase_M12B"/>
</dbReference>
<comment type="caution">
    <text evidence="7">The sequence shown here is derived from an EMBL/GenBank/DDBJ whole genome shotgun (WGS) entry which is preliminary data.</text>
</comment>
<name>A0AAD6I159_PENCN</name>
<evidence type="ECO:0000313" key="8">
    <source>
        <dbReference type="Proteomes" id="UP001219568"/>
    </source>
</evidence>
<evidence type="ECO:0000259" key="6">
    <source>
        <dbReference type="PROSITE" id="PS50215"/>
    </source>
</evidence>
<evidence type="ECO:0000256" key="1">
    <source>
        <dbReference type="PROSITE-ProRule" id="PRU00276"/>
    </source>
</evidence>
<accession>A0AAD6I159</accession>
<organism evidence="7 8">
    <name type="scientific">Penicillium canescens</name>
    <dbReference type="NCBI Taxonomy" id="5083"/>
    <lineage>
        <taxon>Eukaryota</taxon>
        <taxon>Fungi</taxon>
        <taxon>Dikarya</taxon>
        <taxon>Ascomycota</taxon>
        <taxon>Pezizomycotina</taxon>
        <taxon>Eurotiomycetes</taxon>
        <taxon>Eurotiomycetidae</taxon>
        <taxon>Eurotiales</taxon>
        <taxon>Aspergillaceae</taxon>
        <taxon>Penicillium</taxon>
    </lineage>
</organism>
<keyword evidence="3" id="KW-1133">Transmembrane helix</keyword>
<dbReference type="Pfam" id="PF13688">
    <property type="entry name" value="Reprolysin_5"/>
    <property type="match status" value="1"/>
</dbReference>